<gene>
    <name evidence="5" type="ORF">SAM23877_0263</name>
    <name evidence="6" type="ORF">SAML0220</name>
</gene>
<dbReference type="EMBL" id="CP012382">
    <property type="protein sequence ID" value="AKZ53312.1"/>
    <property type="molecule type" value="Genomic_DNA"/>
</dbReference>
<evidence type="ECO:0000256" key="3">
    <source>
        <dbReference type="ARBA" id="ARBA00023004"/>
    </source>
</evidence>
<reference evidence="6" key="1">
    <citation type="journal article" date="2006" name="J. Bacteriol.">
        <title>Intraspecific variability of the terminal inverted repeats of the linear chromosome of Streptomyces ambofaciens.</title>
        <authorList>
            <person name="Choulet F."/>
            <person name="Gallois A."/>
            <person name="Aigle B."/>
            <person name="Mangenot S."/>
            <person name="Gerbaud C."/>
            <person name="Truong C."/>
            <person name="Francou F.X."/>
            <person name="Borges F."/>
            <person name="Fourrier C."/>
            <person name="Guerineau M."/>
            <person name="Decaris B."/>
            <person name="Barbe V."/>
            <person name="Pernodet J.L."/>
            <person name="Leblond P."/>
        </authorList>
    </citation>
    <scope>NUCLEOTIDE SEQUENCE</scope>
    <source>
        <strain evidence="6">ATCC 23877</strain>
    </source>
</reference>
<keyword evidence="3" id="KW-0408">Iron</keyword>
<sequence>MTITPDSPTRAAVPEFLELEITGKCQLTCPSLCYAKAGPAAGHGSMTTDDWKLLISEAAGIGVEKVQFIDGEPTMHPGFEALVHRALALGLNVQV</sequence>
<dbReference type="EMBL" id="AJ937740">
    <property type="protein sequence ID" value="CAI78149.1"/>
    <property type="molecule type" value="Genomic_DNA"/>
</dbReference>
<organism evidence="6">
    <name type="scientific">Streptomyces ambofaciens (strain ATCC 23877 / 3486 / DSM 40053 / JCM 4204 / NBRC 12836 / NRRL B-2516)</name>
    <dbReference type="NCBI Taxonomy" id="278992"/>
    <lineage>
        <taxon>Bacteria</taxon>
        <taxon>Bacillati</taxon>
        <taxon>Actinomycetota</taxon>
        <taxon>Actinomycetes</taxon>
        <taxon>Kitasatosporales</taxon>
        <taxon>Streptomycetaceae</taxon>
        <taxon>Streptomyces</taxon>
    </lineage>
</organism>
<evidence type="ECO:0000313" key="8">
    <source>
        <dbReference type="Proteomes" id="UP000061018"/>
    </source>
</evidence>
<keyword evidence="1" id="KW-0949">S-adenosyl-L-methionine</keyword>
<dbReference type="KEGG" id="samb:SAM23877_0263"/>
<dbReference type="GO" id="GO:0046872">
    <property type="term" value="F:metal ion binding"/>
    <property type="evidence" value="ECO:0007669"/>
    <property type="project" value="UniProtKB-KW"/>
</dbReference>
<dbReference type="GO" id="GO:0003824">
    <property type="term" value="F:catalytic activity"/>
    <property type="evidence" value="ECO:0007669"/>
    <property type="project" value="InterPro"/>
</dbReference>
<protein>
    <submittedName>
        <fullName evidence="6">Putative Fe-S oxidoreductase</fullName>
    </submittedName>
</protein>
<evidence type="ECO:0000256" key="4">
    <source>
        <dbReference type="ARBA" id="ARBA00023014"/>
    </source>
</evidence>
<evidence type="ECO:0000256" key="2">
    <source>
        <dbReference type="ARBA" id="ARBA00022723"/>
    </source>
</evidence>
<keyword evidence="4" id="KW-0411">Iron-sulfur</keyword>
<dbReference type="InterPro" id="IPR050377">
    <property type="entry name" value="Radical_SAM_PqqE_MftC-like"/>
</dbReference>
<reference evidence="7" key="2">
    <citation type="journal article" date="2006" name="Mol. Biol. Evol.">
        <title>Evolution of the terminal regions of the Streptomyces linear chromosome.</title>
        <authorList>
            <person name="Choulet F."/>
            <person name="Aigle B."/>
            <person name="Gallois A."/>
            <person name="Mangenot S."/>
            <person name="Gerbaud C."/>
            <person name="Truong C."/>
            <person name="Francou F.X."/>
            <person name="Fourrier C."/>
            <person name="Guerineau M."/>
            <person name="Decaris B."/>
            <person name="Barbe V."/>
            <person name="Pernodet J.L."/>
            <person name="Leblond P."/>
        </authorList>
    </citation>
    <scope>NUCLEOTIDE SEQUENCE</scope>
    <source>
        <strain evidence="7">ATCC 23877</strain>
    </source>
</reference>
<dbReference type="AlphaFoldDB" id="Q1RRD9"/>
<dbReference type="Proteomes" id="UP000061018">
    <property type="component" value="Chromosome"/>
</dbReference>
<dbReference type="Gene3D" id="3.20.20.70">
    <property type="entry name" value="Aldolase class I"/>
    <property type="match status" value="1"/>
</dbReference>
<dbReference type="InterPro" id="IPR007197">
    <property type="entry name" value="rSAM"/>
</dbReference>
<dbReference type="EMBL" id="AM238663">
    <property type="protein sequence ID" value="CAJ89207.1"/>
    <property type="molecule type" value="Genomic_DNA"/>
</dbReference>
<name>Q1RRD9_STRA7</name>
<accession>Q1RRD9</accession>
<evidence type="ECO:0000313" key="5">
    <source>
        <dbReference type="EMBL" id="AKZ53312.1"/>
    </source>
</evidence>
<dbReference type="PANTHER" id="PTHR11228">
    <property type="entry name" value="RADICAL SAM DOMAIN PROTEIN"/>
    <property type="match status" value="1"/>
</dbReference>
<reference evidence="8" key="3">
    <citation type="journal article" date="2015" name="J. Biotechnol.">
        <title>Complete genome sequence of Streptomyces ambofaciens ATCC 23877, the spiramycin producer.</title>
        <authorList>
            <person name="Thibessard A."/>
            <person name="Haas D."/>
            <person name="Gerbaud C."/>
            <person name="Aigle B."/>
            <person name="Lautru S."/>
            <person name="Pernodet J.L."/>
            <person name="Leblond P."/>
        </authorList>
    </citation>
    <scope>NUCLEOTIDE SEQUENCE [LARGE SCALE GENOMIC DNA]</scope>
    <source>
        <strain evidence="8">ATCC 23877 / 3486 / DSM 40053 / JCM 4204 / NBRC 12836 / NRRL B-2516</strain>
    </source>
</reference>
<keyword evidence="2" id="KW-0479">Metal-binding</keyword>
<dbReference type="SUPFAM" id="SSF102114">
    <property type="entry name" value="Radical SAM enzymes"/>
    <property type="match status" value="1"/>
</dbReference>
<evidence type="ECO:0000313" key="6">
    <source>
        <dbReference type="EMBL" id="CAI78149.1"/>
    </source>
</evidence>
<reference evidence="5" key="4">
    <citation type="submission" date="2015-07" db="EMBL/GenBank/DDBJ databases">
        <title>Complete genome sequence of Streptomyces ambofaciens ATCC 23877, the spiramycin producer.</title>
        <authorList>
            <person name="Thibessard A."/>
            <person name="Haas D."/>
            <person name="Gerbaud C."/>
            <person name="Aigle B."/>
            <person name="Lautru S."/>
            <person name="Pernodet J.-L."/>
            <person name="Leblond P."/>
        </authorList>
    </citation>
    <scope>NUCLEOTIDE SEQUENCE [LARGE SCALE GENOMIC DNA]</scope>
    <source>
        <strain evidence="5">ATCC 23877</strain>
    </source>
</reference>
<dbReference type="InterPro" id="IPR058240">
    <property type="entry name" value="rSAM_sf"/>
</dbReference>
<evidence type="ECO:0000313" key="7">
    <source>
        <dbReference type="EMBL" id="CAJ89207.1"/>
    </source>
</evidence>
<dbReference type="RefSeq" id="WP_342342853.1">
    <property type="nucleotide sequence ID" value="NZ_CP012382.1"/>
</dbReference>
<dbReference type="SFLD" id="SFLDG01067">
    <property type="entry name" value="SPASM/twitch_domain_containing"/>
    <property type="match status" value="1"/>
</dbReference>
<dbReference type="GO" id="GO:0051536">
    <property type="term" value="F:iron-sulfur cluster binding"/>
    <property type="evidence" value="ECO:0007669"/>
    <property type="project" value="UniProtKB-KW"/>
</dbReference>
<dbReference type="SFLD" id="SFLDS00029">
    <property type="entry name" value="Radical_SAM"/>
    <property type="match status" value="1"/>
</dbReference>
<proteinExistence type="predicted"/>
<dbReference type="PANTHER" id="PTHR11228:SF7">
    <property type="entry name" value="PQQA PEPTIDE CYCLASE"/>
    <property type="match status" value="1"/>
</dbReference>
<dbReference type="InterPro" id="IPR013785">
    <property type="entry name" value="Aldolase_TIM"/>
</dbReference>
<evidence type="ECO:0000256" key="1">
    <source>
        <dbReference type="ARBA" id="ARBA00022691"/>
    </source>
</evidence>